<protein>
    <recommendedName>
        <fullName evidence="6">DNA2/NAM7 helicase-like C-terminal domain-containing protein</fullName>
    </recommendedName>
</protein>
<evidence type="ECO:0000259" key="6">
    <source>
        <dbReference type="Pfam" id="PF13087"/>
    </source>
</evidence>
<evidence type="ECO:0000313" key="7">
    <source>
        <dbReference type="EMBL" id="KAK8036926.1"/>
    </source>
</evidence>
<evidence type="ECO:0000313" key="8">
    <source>
        <dbReference type="Proteomes" id="UP001396898"/>
    </source>
</evidence>
<evidence type="ECO:0000256" key="4">
    <source>
        <dbReference type="ARBA" id="ARBA00022840"/>
    </source>
</evidence>
<gene>
    <name evidence="7" type="ORF">PG991_001240</name>
</gene>
<feature type="region of interest" description="Disordered" evidence="5">
    <location>
        <begin position="409"/>
        <end position="429"/>
    </location>
</feature>
<keyword evidence="1" id="KW-0547">Nucleotide-binding</keyword>
<dbReference type="EMBL" id="JAQQWI010000003">
    <property type="protein sequence ID" value="KAK8036926.1"/>
    <property type="molecule type" value="Genomic_DNA"/>
</dbReference>
<comment type="caution">
    <text evidence="7">The sequence shown here is derived from an EMBL/GenBank/DDBJ whole genome shotgun (WGS) entry which is preliminary data.</text>
</comment>
<keyword evidence="2" id="KW-0378">Hydrolase</keyword>
<dbReference type="InterPro" id="IPR041679">
    <property type="entry name" value="DNA2/NAM7-like_C"/>
</dbReference>
<feature type="compositionally biased region" description="Gly residues" evidence="5">
    <location>
        <begin position="803"/>
        <end position="812"/>
    </location>
</feature>
<feature type="region of interest" description="Disordered" evidence="5">
    <location>
        <begin position="1"/>
        <end position="73"/>
    </location>
</feature>
<feature type="compositionally biased region" description="Acidic residues" evidence="5">
    <location>
        <begin position="46"/>
        <end position="62"/>
    </location>
</feature>
<dbReference type="PANTHER" id="PTHR43788">
    <property type="entry name" value="DNA2/NAM7 HELICASE FAMILY MEMBER"/>
    <property type="match status" value="1"/>
</dbReference>
<keyword evidence="8" id="KW-1185">Reference proteome</keyword>
<accession>A0ABR1SRI2</accession>
<name>A0ABR1SRI2_9PEZI</name>
<evidence type="ECO:0000256" key="3">
    <source>
        <dbReference type="ARBA" id="ARBA00022806"/>
    </source>
</evidence>
<feature type="region of interest" description="Disordered" evidence="5">
    <location>
        <begin position="181"/>
        <end position="201"/>
    </location>
</feature>
<feature type="domain" description="DNA2/NAM7 helicase-like C-terminal" evidence="6">
    <location>
        <begin position="597"/>
        <end position="708"/>
    </location>
</feature>
<evidence type="ECO:0000256" key="1">
    <source>
        <dbReference type="ARBA" id="ARBA00022741"/>
    </source>
</evidence>
<dbReference type="Proteomes" id="UP001396898">
    <property type="component" value="Unassembled WGS sequence"/>
</dbReference>
<evidence type="ECO:0000256" key="5">
    <source>
        <dbReference type="SAM" id="MobiDB-lite"/>
    </source>
</evidence>
<sequence>MDRYRQQLGPDEFGMPQPSEGFNVAYRHEDSTSNKPGKKRGHIADEPEPSDSEDGGSEDDAPDTSAKPFDTLKNGMSLTDFLAESMELMRIHAADGEAIKTILAKQLDKFRYDQDVADGVEPPAAAAEAAAPQPAAPQPAAPQPAAPQPAADPQVEYKNKLLNSFLRDIIIGRGFQTLLDPPQVPVEGDEDQAKPDLMLSPPRIDFVNDGDKAWVDAIMARMQSPDTADRFRQYLDLIVLGIATISGFAGSGKTEMLALTAHLYRAHPDIKFLYCSAPSHVAVGNMAARIAKVGVSLAKDIGGDTRIPLVIHGHLMNTEMSSFISMAGDASLTAPNPNMWQQATFNVHLSPCEWLLKVVQAGKHDLDPLDKPELFALRERFQEDPKMDGLRRFLKGEIKWNEISKIPEVPEPVASPDTSTAPKQEKGKPKTINASALLRGLLQEVIGMADFLCTTPFPCCDKAYKKLHSDADAVILDEAGAMHQADAYMVWGTTARPCAMGGDEKQICPPVMDQKNNRFAADTRVSILEHMKMTGHPFFQLNRQMRIVEGGFDLAREIIYPHVKDFTYADSAKLENQPLARKIESWMGEQYSLTSPLARYNDAQNAVAINTIAKMVSSRLVDADQVAIITPYRANLERLEKALKAHDNESIRSIAVNTTDSPLGQENSVVFLVCTVDEMTGPLFVANIQRICVSITRHVAALFVVGDIKTVSQDEPDRELNKGNEVRGDNGEYMTVKNRTFVKFLKYFIDNNRVAKVDNLDAKPKEEASTSGDAWTTGGDAWTSPEFGDANTNNGAADDSELWGGGGENSQW</sequence>
<feature type="compositionally biased region" description="Low complexity" evidence="5">
    <location>
        <begin position="123"/>
        <end position="133"/>
    </location>
</feature>
<dbReference type="Pfam" id="PF13087">
    <property type="entry name" value="AAA_12"/>
    <property type="match status" value="1"/>
</dbReference>
<dbReference type="PANTHER" id="PTHR43788:SF8">
    <property type="entry name" value="DNA-BINDING PROTEIN SMUBP-2"/>
    <property type="match status" value="1"/>
</dbReference>
<feature type="compositionally biased region" description="Pro residues" evidence="5">
    <location>
        <begin position="134"/>
        <end position="147"/>
    </location>
</feature>
<evidence type="ECO:0000256" key="2">
    <source>
        <dbReference type="ARBA" id="ARBA00022801"/>
    </source>
</evidence>
<reference evidence="7 8" key="1">
    <citation type="submission" date="2023-01" db="EMBL/GenBank/DDBJ databases">
        <title>Analysis of 21 Apiospora genomes using comparative genomics revels a genus with tremendous synthesis potential of carbohydrate active enzymes and secondary metabolites.</title>
        <authorList>
            <person name="Sorensen T."/>
        </authorList>
    </citation>
    <scope>NUCLEOTIDE SEQUENCE [LARGE SCALE GENOMIC DNA]</scope>
    <source>
        <strain evidence="7 8">CBS 20057</strain>
    </source>
</reference>
<dbReference type="Gene3D" id="3.40.50.300">
    <property type="entry name" value="P-loop containing nucleotide triphosphate hydrolases"/>
    <property type="match status" value="2"/>
</dbReference>
<dbReference type="SUPFAM" id="SSF52540">
    <property type="entry name" value="P-loop containing nucleoside triphosphate hydrolases"/>
    <property type="match status" value="1"/>
</dbReference>
<keyword evidence="4" id="KW-0067">ATP-binding</keyword>
<keyword evidence="3" id="KW-0347">Helicase</keyword>
<feature type="region of interest" description="Disordered" evidence="5">
    <location>
        <begin position="123"/>
        <end position="153"/>
    </location>
</feature>
<proteinExistence type="predicted"/>
<dbReference type="InterPro" id="IPR027417">
    <property type="entry name" value="P-loop_NTPase"/>
</dbReference>
<organism evidence="7 8">
    <name type="scientific">Apiospora marii</name>
    <dbReference type="NCBI Taxonomy" id="335849"/>
    <lineage>
        <taxon>Eukaryota</taxon>
        <taxon>Fungi</taxon>
        <taxon>Dikarya</taxon>
        <taxon>Ascomycota</taxon>
        <taxon>Pezizomycotina</taxon>
        <taxon>Sordariomycetes</taxon>
        <taxon>Xylariomycetidae</taxon>
        <taxon>Amphisphaeriales</taxon>
        <taxon>Apiosporaceae</taxon>
        <taxon>Apiospora</taxon>
    </lineage>
</organism>
<dbReference type="InterPro" id="IPR050534">
    <property type="entry name" value="Coronavir_polyprotein_1ab"/>
</dbReference>
<feature type="region of interest" description="Disordered" evidence="5">
    <location>
        <begin position="763"/>
        <end position="812"/>
    </location>
</feature>